<feature type="domain" description="Cobalamin biosynthesis precorrin-8X methylmutase CobH/CbiC" evidence="5">
    <location>
        <begin position="10"/>
        <end position="203"/>
    </location>
</feature>
<dbReference type="Proteomes" id="UP001256646">
    <property type="component" value="Unassembled WGS sequence"/>
</dbReference>
<protein>
    <submittedName>
        <fullName evidence="6">Precorrin-8X methylmutase</fullName>
        <ecNumber evidence="6">5.4.99.61</ecNumber>
    </submittedName>
</protein>
<evidence type="ECO:0000313" key="7">
    <source>
        <dbReference type="Proteomes" id="UP001256646"/>
    </source>
</evidence>
<dbReference type="NCBIfam" id="NF004057">
    <property type="entry name" value="PRK05575.1"/>
    <property type="match status" value="1"/>
</dbReference>
<dbReference type="InterPro" id="IPR036588">
    <property type="entry name" value="CobH/CbiC_sf"/>
</dbReference>
<dbReference type="PANTHER" id="PTHR43588:SF1">
    <property type="entry name" value="COBALT-PRECORRIN-8 METHYLMUTASE"/>
    <property type="match status" value="1"/>
</dbReference>
<dbReference type="EMBL" id="JAVJAN010000028">
    <property type="protein sequence ID" value="MDR5588000.1"/>
    <property type="molecule type" value="Genomic_DNA"/>
</dbReference>
<gene>
    <name evidence="6" type="ORF">RGC78_11025</name>
</gene>
<proteinExistence type="inferred from homology"/>
<evidence type="ECO:0000256" key="2">
    <source>
        <dbReference type="ARBA" id="ARBA00009774"/>
    </source>
</evidence>
<dbReference type="InterPro" id="IPR003722">
    <property type="entry name" value="Cbl_synth_CobH/CbiC"/>
</dbReference>
<dbReference type="RefSeq" id="WP_309556643.1">
    <property type="nucleotide sequence ID" value="NZ_JAVJAN010000028.1"/>
</dbReference>
<dbReference type="GO" id="GO:0016993">
    <property type="term" value="F:precorrin-8X methylmutase activity"/>
    <property type="evidence" value="ECO:0007669"/>
    <property type="project" value="UniProtKB-EC"/>
</dbReference>
<evidence type="ECO:0000256" key="4">
    <source>
        <dbReference type="ARBA" id="ARBA00023235"/>
    </source>
</evidence>
<comment type="caution">
    <text evidence="6">The sequence shown here is derived from an EMBL/GenBank/DDBJ whole genome shotgun (WGS) entry which is preliminary data.</text>
</comment>
<comment type="similarity">
    <text evidence="2">Belongs to the CobH/CbiC family.</text>
</comment>
<keyword evidence="7" id="KW-1185">Reference proteome</keyword>
<reference evidence="6 7" key="1">
    <citation type="submission" date="2023-09" db="EMBL/GenBank/DDBJ databases">
        <authorList>
            <person name="Zhai L."/>
        </authorList>
    </citation>
    <scope>NUCLEOTIDE SEQUENCE [LARGE SCALE GENOMIC DNA]</scope>
    <source>
        <strain evidence="6 7">5 N-1</strain>
    </source>
</reference>
<dbReference type="SUPFAM" id="SSF63965">
    <property type="entry name" value="Precorrin-8X methylmutase CbiC/CobH"/>
    <property type="match status" value="1"/>
</dbReference>
<evidence type="ECO:0000256" key="3">
    <source>
        <dbReference type="ARBA" id="ARBA00022573"/>
    </source>
</evidence>
<dbReference type="PANTHER" id="PTHR43588">
    <property type="entry name" value="COBALT-PRECORRIN-8 METHYLMUTASE"/>
    <property type="match status" value="1"/>
</dbReference>
<keyword evidence="4 6" id="KW-0413">Isomerase</keyword>
<sequence>MDYLKNPMGIEEKSFEIIGEELGKHSFTDEELLIVKRVIHTTADFEYKDLVEISDDAISVGKEVLSKGATIYTDTNMALNGINKMALAKTNSKVICYVNELDVHKEAKEKGITRSMAAVEKACSDNVDIFVFGNAPTALFKLKELIKEKKANPKLVIAVPVGFVGAAESKENLDELGIPYIRVKGRKGGSTVGAAIVNALLYMIVKR</sequence>
<evidence type="ECO:0000259" key="5">
    <source>
        <dbReference type="Pfam" id="PF02570"/>
    </source>
</evidence>
<keyword evidence="3" id="KW-0169">Cobalamin biosynthesis</keyword>
<accession>A0ABU1EHY4</accession>
<organism evidence="6 7">
    <name type="scientific">Clostridium aquiflavi</name>
    <dbReference type="NCBI Taxonomy" id="3073603"/>
    <lineage>
        <taxon>Bacteria</taxon>
        <taxon>Bacillati</taxon>
        <taxon>Bacillota</taxon>
        <taxon>Clostridia</taxon>
        <taxon>Eubacteriales</taxon>
        <taxon>Clostridiaceae</taxon>
        <taxon>Clostridium</taxon>
    </lineage>
</organism>
<evidence type="ECO:0000313" key="6">
    <source>
        <dbReference type="EMBL" id="MDR5588000.1"/>
    </source>
</evidence>
<name>A0ABU1EHY4_9CLOT</name>
<dbReference type="Gene3D" id="3.40.50.10230">
    <property type="entry name" value="Cobalamin biosynthesis CobH/CbiC, precorrin-8X methylmutase"/>
    <property type="match status" value="1"/>
</dbReference>
<dbReference type="Pfam" id="PF02570">
    <property type="entry name" value="CbiC"/>
    <property type="match status" value="1"/>
</dbReference>
<evidence type="ECO:0000256" key="1">
    <source>
        <dbReference type="ARBA" id="ARBA00004953"/>
    </source>
</evidence>
<dbReference type="EC" id="5.4.99.61" evidence="6"/>
<comment type="pathway">
    <text evidence="1">Cofactor biosynthesis; adenosylcobalamin biosynthesis.</text>
</comment>